<dbReference type="SUPFAM" id="SSF63380">
    <property type="entry name" value="Riboflavin synthase domain-like"/>
    <property type="match status" value="1"/>
</dbReference>
<dbReference type="InterPro" id="IPR017927">
    <property type="entry name" value="FAD-bd_FR_type"/>
</dbReference>
<evidence type="ECO:0000256" key="6">
    <source>
        <dbReference type="ARBA" id="ARBA00022692"/>
    </source>
</evidence>
<evidence type="ECO:0000256" key="7">
    <source>
        <dbReference type="ARBA" id="ARBA00022787"/>
    </source>
</evidence>
<keyword evidence="6 18" id="KW-0812">Transmembrane</keyword>
<dbReference type="FunFam" id="2.40.30.10:FF:000032">
    <property type="entry name" value="NADH-cytochrome b5 reductase"/>
    <property type="match status" value="1"/>
</dbReference>
<dbReference type="PROSITE" id="PS51384">
    <property type="entry name" value="FAD_FR"/>
    <property type="match status" value="1"/>
</dbReference>
<dbReference type="EMBL" id="JANBOH010000085">
    <property type="protein sequence ID" value="KAJ1645874.1"/>
    <property type="molecule type" value="Genomic_DNA"/>
</dbReference>
<dbReference type="Pfam" id="PF00175">
    <property type="entry name" value="NAD_binding_1"/>
    <property type="match status" value="1"/>
</dbReference>
<keyword evidence="5 16" id="KW-0285">Flavoprotein</keyword>
<evidence type="ECO:0000313" key="21">
    <source>
        <dbReference type="Proteomes" id="UP001145021"/>
    </source>
</evidence>
<dbReference type="FunFam" id="3.40.50.80:FF:000019">
    <property type="entry name" value="NADH-cytochrome b5 reductase"/>
    <property type="match status" value="1"/>
</dbReference>
<dbReference type="InterPro" id="IPR001709">
    <property type="entry name" value="Flavoprot_Pyr_Nucl_cyt_Rdtase"/>
</dbReference>
<dbReference type="Pfam" id="PF00970">
    <property type="entry name" value="FAD_binding_6"/>
    <property type="match status" value="1"/>
</dbReference>
<dbReference type="PANTHER" id="PTHR19370">
    <property type="entry name" value="NADH-CYTOCHROME B5 REDUCTASE"/>
    <property type="match status" value="1"/>
</dbReference>
<keyword evidence="13 18" id="KW-0472">Membrane</keyword>
<evidence type="ECO:0000256" key="16">
    <source>
        <dbReference type="PIRSR" id="PIRSR601834-1"/>
    </source>
</evidence>
<evidence type="ECO:0000256" key="17">
    <source>
        <dbReference type="RuleBase" id="RU361226"/>
    </source>
</evidence>
<feature type="binding site" evidence="16">
    <location>
        <position position="172"/>
    </location>
    <ligand>
        <name>FAD</name>
        <dbReference type="ChEBI" id="CHEBI:57692"/>
    </ligand>
</feature>
<evidence type="ECO:0000256" key="18">
    <source>
        <dbReference type="SAM" id="Phobius"/>
    </source>
</evidence>
<evidence type="ECO:0000259" key="19">
    <source>
        <dbReference type="PROSITE" id="PS51384"/>
    </source>
</evidence>
<evidence type="ECO:0000256" key="3">
    <source>
        <dbReference type="ARBA" id="ARBA00005156"/>
    </source>
</evidence>
<dbReference type="InterPro" id="IPR008333">
    <property type="entry name" value="Cbr1-like_FAD-bd_dom"/>
</dbReference>
<comment type="catalytic activity">
    <reaction evidence="15">
        <text>2 Fe(3+)-[Dph3] + NADH = 2 Fe(2+)-[Dph3] + NAD(+) + H(+)</text>
        <dbReference type="Rhea" id="RHEA:71231"/>
        <dbReference type="Rhea" id="RHEA-COMP:18002"/>
        <dbReference type="Rhea" id="RHEA-COMP:18003"/>
        <dbReference type="ChEBI" id="CHEBI:15378"/>
        <dbReference type="ChEBI" id="CHEBI:29033"/>
        <dbReference type="ChEBI" id="CHEBI:29034"/>
        <dbReference type="ChEBI" id="CHEBI:57540"/>
        <dbReference type="ChEBI" id="CHEBI:57945"/>
        <dbReference type="ChEBI" id="CHEBI:83228"/>
    </reaction>
    <physiologicalReaction direction="left-to-right" evidence="15">
        <dbReference type="Rhea" id="RHEA:71232"/>
    </physiologicalReaction>
</comment>
<evidence type="ECO:0000256" key="2">
    <source>
        <dbReference type="ARBA" id="ARBA00004294"/>
    </source>
</evidence>
<feature type="binding site" evidence="16">
    <location>
        <position position="106"/>
    </location>
    <ligand>
        <name>FAD</name>
        <dbReference type="ChEBI" id="CHEBI:57692"/>
    </ligand>
</feature>
<comment type="pathway">
    <text evidence="3">Protein modification; peptidyl-diphthamide biosynthesis.</text>
</comment>
<evidence type="ECO:0000256" key="10">
    <source>
        <dbReference type="ARBA" id="ARBA00023002"/>
    </source>
</evidence>
<dbReference type="SUPFAM" id="SSF52343">
    <property type="entry name" value="Ferredoxin reductase-like, C-terminal NADP-linked domain"/>
    <property type="match status" value="1"/>
</dbReference>
<dbReference type="PRINTS" id="PR00406">
    <property type="entry name" value="CYTB5RDTASE"/>
</dbReference>
<dbReference type="EC" id="1.6.2.2" evidence="17"/>
<dbReference type="PANTHER" id="PTHR19370:SF184">
    <property type="entry name" value="NADH-CYTOCHROME B5 REDUCTASE-LIKE"/>
    <property type="match status" value="1"/>
</dbReference>
<evidence type="ECO:0000256" key="15">
    <source>
        <dbReference type="ARBA" id="ARBA00049138"/>
    </source>
</evidence>
<evidence type="ECO:0000313" key="20">
    <source>
        <dbReference type="EMBL" id="KAJ1645874.1"/>
    </source>
</evidence>
<evidence type="ECO:0000256" key="5">
    <source>
        <dbReference type="ARBA" id="ARBA00022630"/>
    </source>
</evidence>
<evidence type="ECO:0000256" key="9">
    <source>
        <dbReference type="ARBA" id="ARBA00022989"/>
    </source>
</evidence>
<evidence type="ECO:0000256" key="13">
    <source>
        <dbReference type="ARBA" id="ARBA00023136"/>
    </source>
</evidence>
<feature type="binding site" evidence="16">
    <location>
        <position position="123"/>
    </location>
    <ligand>
        <name>FAD</name>
        <dbReference type="ChEBI" id="CHEBI:57692"/>
    </ligand>
</feature>
<protein>
    <recommendedName>
        <fullName evidence="17">NADH-cytochrome b5 reductase</fullName>
        <ecNumber evidence="17">1.6.2.2</ecNumber>
    </recommendedName>
</protein>
<dbReference type="GO" id="GO:0005741">
    <property type="term" value="C:mitochondrial outer membrane"/>
    <property type="evidence" value="ECO:0007669"/>
    <property type="project" value="UniProtKB-SubCell"/>
</dbReference>
<comment type="catalytic activity">
    <reaction evidence="14 17">
        <text>2 Fe(III)-[cytochrome b5] + NADH = 2 Fe(II)-[cytochrome b5] + NAD(+) + H(+)</text>
        <dbReference type="Rhea" id="RHEA:46680"/>
        <dbReference type="Rhea" id="RHEA-COMP:10438"/>
        <dbReference type="Rhea" id="RHEA-COMP:10439"/>
        <dbReference type="ChEBI" id="CHEBI:15378"/>
        <dbReference type="ChEBI" id="CHEBI:29033"/>
        <dbReference type="ChEBI" id="CHEBI:29034"/>
        <dbReference type="ChEBI" id="CHEBI:57540"/>
        <dbReference type="ChEBI" id="CHEBI:57945"/>
        <dbReference type="EC" id="1.6.2.2"/>
    </reaction>
</comment>
<dbReference type="InterPro" id="IPR017938">
    <property type="entry name" value="Riboflavin_synthase-like_b-brl"/>
</dbReference>
<dbReference type="Gene3D" id="3.40.50.80">
    <property type="entry name" value="Nucleotide-binding domain of ferredoxin-NADP reductase (FNR) module"/>
    <property type="match status" value="1"/>
</dbReference>
<evidence type="ECO:0000256" key="14">
    <source>
        <dbReference type="ARBA" id="ARBA00047682"/>
    </source>
</evidence>
<evidence type="ECO:0000256" key="11">
    <source>
        <dbReference type="ARBA" id="ARBA00023027"/>
    </source>
</evidence>
<dbReference type="Proteomes" id="UP001145021">
    <property type="component" value="Unassembled WGS sequence"/>
</dbReference>
<keyword evidence="10 17" id="KW-0560">Oxidoreductase</keyword>
<dbReference type="InterPro" id="IPR039261">
    <property type="entry name" value="FNR_nucleotide-bd"/>
</dbReference>
<feature type="binding site" evidence="16">
    <location>
        <position position="121"/>
    </location>
    <ligand>
        <name>FAD</name>
        <dbReference type="ChEBI" id="CHEBI:57692"/>
    </ligand>
</feature>
<dbReference type="CDD" id="cd06183">
    <property type="entry name" value="cyt_b5_reduct_like"/>
    <property type="match status" value="1"/>
</dbReference>
<feature type="domain" description="FAD-binding FR-type" evidence="19">
    <location>
        <begin position="52"/>
        <end position="155"/>
    </location>
</feature>
<dbReference type="InterPro" id="IPR001433">
    <property type="entry name" value="OxRdtase_FAD/NAD-bd"/>
</dbReference>
<keyword evidence="8 16" id="KW-0274">FAD</keyword>
<keyword evidence="11 17" id="KW-0520">NAD</keyword>
<keyword evidence="9 18" id="KW-1133">Transmembrane helix</keyword>
<organism evidence="20 21">
    <name type="scientific">Coemansia asiatica</name>
    <dbReference type="NCBI Taxonomy" id="1052880"/>
    <lineage>
        <taxon>Eukaryota</taxon>
        <taxon>Fungi</taxon>
        <taxon>Fungi incertae sedis</taxon>
        <taxon>Zoopagomycota</taxon>
        <taxon>Kickxellomycotina</taxon>
        <taxon>Kickxellomycetes</taxon>
        <taxon>Kickxellales</taxon>
        <taxon>Kickxellaceae</taxon>
        <taxon>Coemansia</taxon>
    </lineage>
</organism>
<evidence type="ECO:0000256" key="8">
    <source>
        <dbReference type="ARBA" id="ARBA00022827"/>
    </source>
</evidence>
<feature type="binding site" evidence="16">
    <location>
        <position position="104"/>
    </location>
    <ligand>
        <name>FAD</name>
        <dbReference type="ChEBI" id="CHEBI:57692"/>
    </ligand>
</feature>
<keyword evidence="21" id="KW-1185">Reference proteome</keyword>
<comment type="cofactor">
    <cofactor evidence="1 16 17">
        <name>FAD</name>
        <dbReference type="ChEBI" id="CHEBI:57692"/>
    </cofactor>
</comment>
<evidence type="ECO:0000256" key="12">
    <source>
        <dbReference type="ARBA" id="ARBA00023128"/>
    </source>
</evidence>
<comment type="subcellular location">
    <subcellularLocation>
        <location evidence="2">Mitochondrion outer membrane</location>
    </subcellularLocation>
</comment>
<comment type="caution">
    <text evidence="20">The sequence shown here is derived from an EMBL/GenBank/DDBJ whole genome shotgun (WGS) entry which is preliminary data.</text>
</comment>
<feature type="binding site" evidence="16">
    <location>
        <position position="131"/>
    </location>
    <ligand>
        <name>FAD</name>
        <dbReference type="ChEBI" id="CHEBI:57692"/>
    </ligand>
</feature>
<sequence length="294" mass="32200">MASESNHMAYLLGALIAAGIAYFLFNPANGKSNKTGAVPSTTATAGSVLHSSEYRKFKLVKKIQLSPNAARYRFKLPTSESILGLPIGRHISVMAVINGKEVSRSYTPTSTDNDKGFFELVVKTYPTGVISSYLASMSIGDTINVRGPRGSFKYTPNMVRSIGMVAGGTGITPMYQVIQHILENPEDKTQIKVLFANVNEDDILLKEQLDKWAAEHDNFDIHYVLNNPPEGWTGSTGFITKDILQKHMPAPAEDIKVLICGPPPMVKAMDGCLLELGYEKAKIISKPDDQVFKF</sequence>
<feature type="transmembrane region" description="Helical" evidence="18">
    <location>
        <begin position="7"/>
        <end position="25"/>
    </location>
</feature>
<name>A0A9W7XMS4_9FUNG</name>
<dbReference type="Gene3D" id="2.40.30.10">
    <property type="entry name" value="Translation factors"/>
    <property type="match status" value="1"/>
</dbReference>
<dbReference type="GO" id="GO:0090524">
    <property type="term" value="F:cytochrome-b5 reductase activity, acting on NADH"/>
    <property type="evidence" value="ECO:0007669"/>
    <property type="project" value="UniProtKB-EC"/>
</dbReference>
<evidence type="ECO:0000256" key="1">
    <source>
        <dbReference type="ARBA" id="ARBA00001974"/>
    </source>
</evidence>
<comment type="similarity">
    <text evidence="4 17">Belongs to the flavoprotein pyridine nucleotide cytochrome reductase family.</text>
</comment>
<dbReference type="AlphaFoldDB" id="A0A9W7XMS4"/>
<accession>A0A9W7XMS4</accession>
<dbReference type="PRINTS" id="PR00371">
    <property type="entry name" value="FPNCR"/>
</dbReference>
<evidence type="ECO:0000256" key="4">
    <source>
        <dbReference type="ARBA" id="ARBA00006105"/>
    </source>
</evidence>
<feature type="binding site" evidence="16">
    <location>
        <position position="130"/>
    </location>
    <ligand>
        <name>FAD</name>
        <dbReference type="ChEBI" id="CHEBI:57692"/>
    </ligand>
</feature>
<gene>
    <name evidence="20" type="primary">CBR1</name>
    <name evidence="20" type="ORF">LPJ64_002581</name>
</gene>
<dbReference type="InterPro" id="IPR001834">
    <property type="entry name" value="CBR-like"/>
</dbReference>
<keyword evidence="7" id="KW-1000">Mitochondrion outer membrane</keyword>
<reference evidence="20" key="1">
    <citation type="submission" date="2022-07" db="EMBL/GenBank/DDBJ databases">
        <title>Phylogenomic reconstructions and comparative analyses of Kickxellomycotina fungi.</title>
        <authorList>
            <person name="Reynolds N.K."/>
            <person name="Stajich J.E."/>
            <person name="Barry K."/>
            <person name="Grigoriev I.V."/>
            <person name="Crous P."/>
            <person name="Smith M.E."/>
        </authorList>
    </citation>
    <scope>NUCLEOTIDE SEQUENCE</scope>
    <source>
        <strain evidence="20">NBRC 105413</strain>
    </source>
</reference>
<proteinExistence type="inferred from homology"/>
<keyword evidence="12" id="KW-0496">Mitochondrion</keyword>